<feature type="chain" id="PRO_5028938905" evidence="1">
    <location>
        <begin position="21"/>
        <end position="178"/>
    </location>
</feature>
<dbReference type="KEGG" id="efal:FH779_16845"/>
<gene>
    <name evidence="2" type="ORF">FH779_16845</name>
</gene>
<dbReference type="Proteomes" id="UP000510643">
    <property type="component" value="Chromosome"/>
</dbReference>
<evidence type="ECO:0000313" key="2">
    <source>
        <dbReference type="EMBL" id="QLL59647.1"/>
    </source>
</evidence>
<proteinExistence type="predicted"/>
<evidence type="ECO:0000313" key="3">
    <source>
        <dbReference type="Proteomes" id="UP000510643"/>
    </source>
</evidence>
<accession>A0A7H9DWS5</accession>
<dbReference type="RefSeq" id="WP_180905519.1">
    <property type="nucleotide sequence ID" value="NZ_CP040908.1"/>
</dbReference>
<feature type="signal peptide" evidence="1">
    <location>
        <begin position="1"/>
        <end position="20"/>
    </location>
</feature>
<protein>
    <submittedName>
        <fullName evidence="2">Uncharacterized protein</fullName>
    </submittedName>
</protein>
<keyword evidence="1" id="KW-0732">Signal</keyword>
<organism evidence="2 3">
    <name type="scientific">Empedobacter falsenii</name>
    <dbReference type="NCBI Taxonomy" id="343874"/>
    <lineage>
        <taxon>Bacteria</taxon>
        <taxon>Pseudomonadati</taxon>
        <taxon>Bacteroidota</taxon>
        <taxon>Flavobacteriia</taxon>
        <taxon>Flavobacteriales</taxon>
        <taxon>Weeksellaceae</taxon>
        <taxon>Empedobacter</taxon>
    </lineage>
</organism>
<evidence type="ECO:0000256" key="1">
    <source>
        <dbReference type="SAM" id="SignalP"/>
    </source>
</evidence>
<keyword evidence="3" id="KW-1185">Reference proteome</keyword>
<dbReference type="AlphaFoldDB" id="A0A7H9DWS5"/>
<name>A0A7H9DWS5_9FLAO</name>
<sequence length="178" mass="19486">MKKLFLATLLVTAFASNTKAQVTGRYSQVALTAPDELRDSENDVQITKDKQSSKKIWIDHLIPNKRIYAISYLASDEKVIYTIPKQLVGNYQINTGCVIYDNEENQLTISANNPVDCIGISQKDYENISVGKDGVSVGKTKVGSNGKISTNGVEIKGSEVKVDAKKLLSGIQYVGRKA</sequence>
<reference evidence="2 3" key="1">
    <citation type="submission" date="2019-06" db="EMBL/GenBank/DDBJ databases">
        <title>Emergence of pandrug resistant Empedobacter falsenii in China.</title>
        <authorList>
            <person name="Dong N."/>
            <person name="Chen S."/>
            <person name="Zhang R."/>
        </authorList>
    </citation>
    <scope>NUCLEOTIDE SEQUENCE [LARGE SCALE GENOMIC DNA]</scope>
    <source>
        <strain evidence="2 3">1681-1</strain>
    </source>
</reference>
<dbReference type="EMBL" id="CP040908">
    <property type="protein sequence ID" value="QLL59647.1"/>
    <property type="molecule type" value="Genomic_DNA"/>
</dbReference>
<dbReference type="GeneID" id="78403159"/>